<dbReference type="EMBL" id="OU899034">
    <property type="protein sequence ID" value="CAH1717006.1"/>
    <property type="molecule type" value="Genomic_DNA"/>
</dbReference>
<reference evidence="2" key="1">
    <citation type="submission" date="2022-02" db="EMBL/GenBank/DDBJ databases">
        <authorList>
            <person name="King R."/>
        </authorList>
    </citation>
    <scope>NUCLEOTIDE SEQUENCE</scope>
</reference>
<evidence type="ECO:0000313" key="2">
    <source>
        <dbReference type="EMBL" id="CAH1717006.1"/>
    </source>
</evidence>
<evidence type="ECO:0008006" key="4">
    <source>
        <dbReference type="Google" id="ProtNLM"/>
    </source>
</evidence>
<organism evidence="2 3">
    <name type="scientific">Aphis gossypii</name>
    <name type="common">Cotton aphid</name>
    <dbReference type="NCBI Taxonomy" id="80765"/>
    <lineage>
        <taxon>Eukaryota</taxon>
        <taxon>Metazoa</taxon>
        <taxon>Ecdysozoa</taxon>
        <taxon>Arthropoda</taxon>
        <taxon>Hexapoda</taxon>
        <taxon>Insecta</taxon>
        <taxon>Pterygota</taxon>
        <taxon>Neoptera</taxon>
        <taxon>Paraneoptera</taxon>
        <taxon>Hemiptera</taxon>
        <taxon>Sternorrhyncha</taxon>
        <taxon>Aphidomorpha</taxon>
        <taxon>Aphidoidea</taxon>
        <taxon>Aphididae</taxon>
        <taxon>Aphidini</taxon>
        <taxon>Aphis</taxon>
        <taxon>Aphis</taxon>
    </lineage>
</organism>
<sequence>MNGERWVESVFFFFFLFFFFTLFPAHSPPTAIMHTLHARAHVALSPSHTHTHPLAGTVAHSIRRRDSTTTLAAAAARGRQSAPPERRHDDFFFPAHRVCRLPLSRQLYYTHVRVVPRTVERQLLQLSFIKEHYSYHRFQWSANVRRCSTPPPRPRYVESRLSLRTPAGVRWNRIIFNTTTERI</sequence>
<dbReference type="Proteomes" id="UP001154329">
    <property type="component" value="Chromosome 1"/>
</dbReference>
<name>A0A9P0ITW0_APHGO</name>
<proteinExistence type="predicted"/>
<reference evidence="2" key="2">
    <citation type="submission" date="2022-10" db="EMBL/GenBank/DDBJ databases">
        <authorList>
            <consortium name="ENA_rothamsted_submissions"/>
            <consortium name="culmorum"/>
            <person name="King R."/>
        </authorList>
    </citation>
    <scope>NUCLEOTIDE SEQUENCE</scope>
</reference>
<protein>
    <recommendedName>
        <fullName evidence="4">Secreted protein</fullName>
    </recommendedName>
</protein>
<keyword evidence="3" id="KW-1185">Reference proteome</keyword>
<dbReference type="AlphaFoldDB" id="A0A9P0ITW0"/>
<feature type="chain" id="PRO_5040486423" description="Secreted protein" evidence="1">
    <location>
        <begin position="28"/>
        <end position="183"/>
    </location>
</feature>
<keyword evidence="1" id="KW-0732">Signal</keyword>
<evidence type="ECO:0000256" key="1">
    <source>
        <dbReference type="SAM" id="SignalP"/>
    </source>
</evidence>
<evidence type="ECO:0000313" key="3">
    <source>
        <dbReference type="Proteomes" id="UP001154329"/>
    </source>
</evidence>
<accession>A0A9P0ITW0</accession>
<gene>
    <name evidence="2" type="ORF">APHIGO_LOCUS3838</name>
</gene>
<feature type="signal peptide" evidence="1">
    <location>
        <begin position="1"/>
        <end position="27"/>
    </location>
</feature>